<dbReference type="InterPro" id="IPR005646">
    <property type="entry name" value="FapA"/>
</dbReference>
<dbReference type="SUPFAM" id="SSF63848">
    <property type="entry name" value="Cell-division inhibitor MinC, C-terminal domain"/>
    <property type="match status" value="1"/>
</dbReference>
<dbReference type="Gene3D" id="2.160.20.70">
    <property type="match status" value="1"/>
</dbReference>
<dbReference type="KEGG" id="ptn:PTRA_a3339"/>
<name>A0A0U2LQQ8_9GAMM</name>
<organism evidence="3">
    <name type="scientific">Pseudoalteromonas translucida KMM 520</name>
    <dbReference type="NCBI Taxonomy" id="1315283"/>
    <lineage>
        <taxon>Bacteria</taxon>
        <taxon>Pseudomonadati</taxon>
        <taxon>Pseudomonadota</taxon>
        <taxon>Gammaproteobacteria</taxon>
        <taxon>Alteromonadales</taxon>
        <taxon>Pseudoalteromonadaceae</taxon>
        <taxon>Pseudoalteromonas</taxon>
    </lineage>
</organism>
<dbReference type="OrthoDB" id="5807941at2"/>
<sequence>MFKLAHNGNVLLDIGKHSPPSAAFIIEALEESNFCDCKIDYDSINNFFKSKNPEPILVVATKHDATLSVTISDDKMLAIGELTLAQGGNALSLDDAKMQLVKARVARGYKQAFLEKLLQKQFEMPAGSSTKGILAKGRLPIDGQDTKFNTLVKTLKDRLKTPKLKDDGSVDMRDFGKLASVSPGETLIRQQPATPGKEGFNVLGDLLPAKSGEILSLVSGEGTEISKSNPLELVSTIAGVPVEINNGMRVDDIFTISEVTVKSGHIDFNGSVIVSGNIEPGMRVKAKGDITIFGTVESAQLTADGNITVKQGIIGYYKPEDKSLSCTLNCKGDIYISHAQYSYLEATNIIIERQASHCSIKAVNVLQVGQAEPPKGRIFGGEVLNATTLIAGEIGNESGAKMVINLAASGAEITADTDNCFQDLANTDKQLDTLQAALEKADLLKDIEKKNILIGKIGATQQHYCQQAEQLEKRLSNLENNLHDLLNNANLAVNSVLHSGVVIHIFDKVLKTTRTYPPCSVKLQNNKIEVEFKTH</sequence>
<gene>
    <name evidence="3" type="ORF">PTRA_a3339</name>
</gene>
<proteinExistence type="predicted"/>
<dbReference type="InterPro" id="IPR016098">
    <property type="entry name" value="CAP/MinC_C"/>
</dbReference>
<evidence type="ECO:0000259" key="2">
    <source>
        <dbReference type="Pfam" id="PF20250"/>
    </source>
</evidence>
<feature type="domain" description="Flagellar Assembly Protein A N-terminal region" evidence="2">
    <location>
        <begin position="68"/>
        <end position="246"/>
    </location>
</feature>
<feature type="coiled-coil region" evidence="1">
    <location>
        <begin position="424"/>
        <end position="495"/>
    </location>
</feature>
<dbReference type="GO" id="GO:0000902">
    <property type="term" value="P:cell morphogenesis"/>
    <property type="evidence" value="ECO:0007669"/>
    <property type="project" value="InterPro"/>
</dbReference>
<evidence type="ECO:0000313" key="3">
    <source>
        <dbReference type="EMBL" id="ALS34326.1"/>
    </source>
</evidence>
<protein>
    <recommendedName>
        <fullName evidence="2">Flagellar Assembly Protein A N-terminal region domain-containing protein</fullName>
    </recommendedName>
</protein>
<dbReference type="InterPro" id="IPR046866">
    <property type="entry name" value="FapA_N"/>
</dbReference>
<dbReference type="InterPro" id="IPR036145">
    <property type="entry name" value="MinC_C_sf"/>
</dbReference>
<reference evidence="3 4" key="1">
    <citation type="submission" date="2015-03" db="EMBL/GenBank/DDBJ databases">
        <authorList>
            <person name="Murphy D."/>
        </authorList>
    </citation>
    <scope>NUCLEOTIDE SEQUENCE [LARGE SCALE GENOMIC DNA]</scope>
    <source>
        <strain evidence="3 4">KMM 520</strain>
    </source>
</reference>
<dbReference type="Pfam" id="PF20250">
    <property type="entry name" value="FapA_N"/>
    <property type="match status" value="1"/>
</dbReference>
<accession>A0A0U2LQQ8</accession>
<dbReference type="InterPro" id="IPR046865">
    <property type="entry name" value="FapA_b_solenoid"/>
</dbReference>
<keyword evidence="1" id="KW-0175">Coiled coil</keyword>
<dbReference type="AlphaFoldDB" id="A0A0U2LQQ8"/>
<dbReference type="PANTHER" id="PTHR38032:SF1">
    <property type="entry name" value="RNA-BINDING PROTEIN KHPB N-TERMINAL DOMAIN-CONTAINING PROTEIN"/>
    <property type="match status" value="1"/>
</dbReference>
<evidence type="ECO:0000313" key="4">
    <source>
        <dbReference type="Proteomes" id="UP000065261"/>
    </source>
</evidence>
<dbReference type="PATRIC" id="fig|1315283.4.peg.2913"/>
<dbReference type="RefSeq" id="WP_058374319.1">
    <property type="nucleotide sequence ID" value="NZ_CP011034.1"/>
</dbReference>
<dbReference type="Pfam" id="PF03961">
    <property type="entry name" value="FapA"/>
    <property type="match status" value="1"/>
</dbReference>
<dbReference type="PANTHER" id="PTHR38032">
    <property type="entry name" value="POLYMERASE-RELATED"/>
    <property type="match status" value="1"/>
</dbReference>
<dbReference type="Proteomes" id="UP000065261">
    <property type="component" value="Chromosome I"/>
</dbReference>
<evidence type="ECO:0000256" key="1">
    <source>
        <dbReference type="SAM" id="Coils"/>
    </source>
</evidence>
<dbReference type="EMBL" id="CP011034">
    <property type="protein sequence ID" value="ALS34326.1"/>
    <property type="molecule type" value="Genomic_DNA"/>
</dbReference>